<name>A0A7N0T198_KALFE</name>
<keyword evidence="3" id="KW-1185">Reference proteome</keyword>
<dbReference type="PANTHER" id="PTHR33670:SF15">
    <property type="entry name" value="OS02G0797600 PROTEIN"/>
    <property type="match status" value="1"/>
</dbReference>
<dbReference type="PANTHER" id="PTHR33670">
    <property type="entry name" value="SPLICING FACTOR, PROLINE- AND GLUTAMINE-RICH-LIKE"/>
    <property type="match status" value="1"/>
</dbReference>
<evidence type="ECO:0000313" key="3">
    <source>
        <dbReference type="Proteomes" id="UP000594263"/>
    </source>
</evidence>
<feature type="region of interest" description="Disordered" evidence="1">
    <location>
        <begin position="1"/>
        <end position="37"/>
    </location>
</feature>
<reference evidence="2" key="1">
    <citation type="submission" date="2021-01" db="UniProtKB">
        <authorList>
            <consortium name="EnsemblPlants"/>
        </authorList>
    </citation>
    <scope>IDENTIFICATION</scope>
</reference>
<dbReference type="Gramene" id="Kaladp0016s0379.1.v1.1">
    <property type="protein sequence ID" value="Kaladp0016s0379.1.v1.1"/>
    <property type="gene ID" value="Kaladp0016s0379.v1.1"/>
</dbReference>
<dbReference type="OMA" id="GHNAMPL"/>
<evidence type="ECO:0000313" key="2">
    <source>
        <dbReference type="EnsemblPlants" id="Kaladp0016s0379.1.v1.1"/>
    </source>
</evidence>
<feature type="compositionally biased region" description="Polar residues" evidence="1">
    <location>
        <begin position="1"/>
        <end position="11"/>
    </location>
</feature>
<organism evidence="2 3">
    <name type="scientific">Kalanchoe fedtschenkoi</name>
    <name type="common">Lavender scallops</name>
    <name type="synonym">South American air plant</name>
    <dbReference type="NCBI Taxonomy" id="63787"/>
    <lineage>
        <taxon>Eukaryota</taxon>
        <taxon>Viridiplantae</taxon>
        <taxon>Streptophyta</taxon>
        <taxon>Embryophyta</taxon>
        <taxon>Tracheophyta</taxon>
        <taxon>Spermatophyta</taxon>
        <taxon>Magnoliopsida</taxon>
        <taxon>eudicotyledons</taxon>
        <taxon>Gunneridae</taxon>
        <taxon>Pentapetalae</taxon>
        <taxon>Saxifragales</taxon>
        <taxon>Crassulaceae</taxon>
        <taxon>Kalanchoe</taxon>
    </lineage>
</organism>
<accession>A0A7N0T198</accession>
<evidence type="ECO:0000256" key="1">
    <source>
        <dbReference type="SAM" id="MobiDB-lite"/>
    </source>
</evidence>
<protein>
    <submittedName>
        <fullName evidence="2">Uncharacterized protein</fullName>
    </submittedName>
</protein>
<sequence length="157" mass="17493">MAMDLVQNSYFQRRRSPSDEKSAGQNQTVAATKPDVKESKELVMEKIRILKRGENLSPNLSPSLSKGSRSVTLEKEEDVIFCSADRLGSNPEVVRERISFREKTRSVEDWAGFVLTPPPPSSVPIPLWIMKKKPDAASVALDLGDFGFQVSSLKMLI</sequence>
<dbReference type="EnsemblPlants" id="Kaladp0016s0379.1.v1.1">
    <property type="protein sequence ID" value="Kaladp0016s0379.1.v1.1"/>
    <property type="gene ID" value="Kaladp0016s0379.v1.1"/>
</dbReference>
<dbReference type="Proteomes" id="UP000594263">
    <property type="component" value="Unplaced"/>
</dbReference>
<dbReference type="AlphaFoldDB" id="A0A7N0T198"/>
<proteinExistence type="predicted"/>